<reference evidence="2 3" key="1">
    <citation type="submission" date="2013-02" db="EMBL/GenBank/DDBJ databases">
        <title>Genome sequence of Clostridium saccharoperbutylacetonicum N1-4(HMT).</title>
        <authorList>
            <person name="Poehlein A."/>
            <person name="Daniel R."/>
        </authorList>
    </citation>
    <scope>NUCLEOTIDE SEQUENCE [LARGE SCALE GENOMIC DNA]</scope>
    <source>
        <strain evidence="3">N1-4(HMT)</strain>
    </source>
</reference>
<name>M1LST1_9CLOT</name>
<feature type="transmembrane region" description="Helical" evidence="1">
    <location>
        <begin position="35"/>
        <end position="56"/>
    </location>
</feature>
<dbReference type="Proteomes" id="UP000011728">
    <property type="component" value="Chromosome"/>
</dbReference>
<proteinExistence type="predicted"/>
<dbReference type="HOGENOM" id="CLU_2877976_0_0_9"/>
<keyword evidence="1" id="KW-0472">Membrane</keyword>
<dbReference type="EMBL" id="CP004121">
    <property type="protein sequence ID" value="AGF56065.1"/>
    <property type="molecule type" value="Genomic_DNA"/>
</dbReference>
<dbReference type="RefSeq" id="WP_015392384.1">
    <property type="nucleotide sequence ID" value="NC_020291.1"/>
</dbReference>
<sequence>MRKKISLLIIPLCYIATILIAIFAILTYLKRRDGMLFASQIFLTLVALINSIKATIKYRKQEK</sequence>
<gene>
    <name evidence="2" type="ORF">Cspa_c23000</name>
</gene>
<keyword evidence="3" id="KW-1185">Reference proteome</keyword>
<feature type="transmembrane region" description="Helical" evidence="1">
    <location>
        <begin position="7"/>
        <end position="29"/>
    </location>
</feature>
<accession>M1LST1</accession>
<dbReference type="KEGG" id="csr:Cspa_c23000"/>
<evidence type="ECO:0000313" key="2">
    <source>
        <dbReference type="EMBL" id="AGF56065.1"/>
    </source>
</evidence>
<evidence type="ECO:0000313" key="3">
    <source>
        <dbReference type="Proteomes" id="UP000011728"/>
    </source>
</evidence>
<protein>
    <submittedName>
        <fullName evidence="2">Uncharacterized protein</fullName>
    </submittedName>
</protein>
<dbReference type="AlphaFoldDB" id="M1LST1"/>
<organism evidence="2 3">
    <name type="scientific">Clostridium saccharoperbutylacetonicum N1-4(HMT)</name>
    <dbReference type="NCBI Taxonomy" id="931276"/>
    <lineage>
        <taxon>Bacteria</taxon>
        <taxon>Bacillati</taxon>
        <taxon>Bacillota</taxon>
        <taxon>Clostridia</taxon>
        <taxon>Eubacteriales</taxon>
        <taxon>Clostridiaceae</taxon>
        <taxon>Clostridium</taxon>
    </lineage>
</organism>
<keyword evidence="1" id="KW-0812">Transmembrane</keyword>
<evidence type="ECO:0000256" key="1">
    <source>
        <dbReference type="SAM" id="Phobius"/>
    </source>
</evidence>
<dbReference type="STRING" id="36745.CLSAP_21120"/>
<keyword evidence="1" id="KW-1133">Transmembrane helix</keyword>
<dbReference type="PATRIC" id="fig|931276.5.peg.2304"/>